<dbReference type="InterPro" id="IPR015424">
    <property type="entry name" value="PyrdxlP-dep_Trfase"/>
</dbReference>
<name>Q2GMM9_CHAGB</name>
<dbReference type="OrthoDB" id="10264306at2759"/>
<dbReference type="SUPFAM" id="SSF53383">
    <property type="entry name" value="PLP-dependent transferases"/>
    <property type="match status" value="1"/>
</dbReference>
<evidence type="ECO:0000313" key="2">
    <source>
        <dbReference type="EMBL" id="EAQ82957.1"/>
    </source>
</evidence>
<dbReference type="GeneID" id="4397134"/>
<dbReference type="EMBL" id="CH408036">
    <property type="protein sequence ID" value="EAQ82957.1"/>
    <property type="molecule type" value="Genomic_DNA"/>
</dbReference>
<proteinExistence type="predicted"/>
<organism evidence="2 3">
    <name type="scientific">Chaetomium globosum (strain ATCC 6205 / CBS 148.51 / DSM 1962 / NBRC 6347 / NRRL 1970)</name>
    <name type="common">Soil fungus</name>
    <dbReference type="NCBI Taxonomy" id="306901"/>
    <lineage>
        <taxon>Eukaryota</taxon>
        <taxon>Fungi</taxon>
        <taxon>Dikarya</taxon>
        <taxon>Ascomycota</taxon>
        <taxon>Pezizomycotina</taxon>
        <taxon>Sordariomycetes</taxon>
        <taxon>Sordariomycetidae</taxon>
        <taxon>Sordariales</taxon>
        <taxon>Chaetomiaceae</taxon>
        <taxon>Chaetomium</taxon>
    </lineage>
</organism>
<sequence>MSANVQPHPRTAKGEREDKCQPATSHFGRASAGIPIGKHKDNEVLASPSFARIFVTHHESQPPGACPEKRLRLFGRHHHATISHHLIPTGTMPTISDRYPEYQATARLDELRATEYSYLDSQGHVYLDYTGSGLAASAQIRHHNERLSQNLYGNPHSSNPTSAAATEAMDRTRARILAHLNASPDEYTVIFTVDDHGGPLRLGKVVDERIVAMESAAARISLRTGCFCNPGAGEAAFELDFKGVRKLSITRKLSRSRQASGGLDQFIDALGMPYLGAIRVSFGLASNVADVDKFFGFAEKTYKDRVITELGLPPRIQC</sequence>
<dbReference type="eggNOG" id="KOG2142">
    <property type="taxonomic scope" value="Eukaryota"/>
</dbReference>
<reference evidence="3" key="1">
    <citation type="journal article" date="2015" name="Genome Announc.">
        <title>Draft genome sequence of the cellulolytic fungus Chaetomium globosum.</title>
        <authorList>
            <person name="Cuomo C.A."/>
            <person name="Untereiner W.A."/>
            <person name="Ma L.-J."/>
            <person name="Grabherr M."/>
            <person name="Birren B.W."/>
        </authorList>
    </citation>
    <scope>NUCLEOTIDE SEQUENCE [LARGE SCALE GENOMIC DNA]</scope>
    <source>
        <strain evidence="3">ATCC 6205 / CBS 148.51 / DSM 1962 / NBRC 6347 / NRRL 1970</strain>
    </source>
</reference>
<dbReference type="HOGENOM" id="CLU_874365_0_0_1"/>
<dbReference type="VEuPathDB" id="FungiDB:CHGG_10775"/>
<dbReference type="AlphaFoldDB" id="Q2GMM9"/>
<feature type="region of interest" description="Disordered" evidence="1">
    <location>
        <begin position="1"/>
        <end position="35"/>
    </location>
</feature>
<evidence type="ECO:0008006" key="4">
    <source>
        <dbReference type="Google" id="ProtNLM"/>
    </source>
</evidence>
<dbReference type="Gene3D" id="3.40.640.10">
    <property type="entry name" value="Type I PLP-dependent aspartate aminotransferase-like (Major domain)"/>
    <property type="match status" value="1"/>
</dbReference>
<evidence type="ECO:0000256" key="1">
    <source>
        <dbReference type="SAM" id="MobiDB-lite"/>
    </source>
</evidence>
<gene>
    <name evidence="2" type="ORF">CHGG_10775</name>
</gene>
<dbReference type="RefSeq" id="XP_001226042.1">
    <property type="nucleotide sequence ID" value="XM_001226041.1"/>
</dbReference>
<accession>Q2GMM9</accession>
<dbReference type="InterPro" id="IPR015421">
    <property type="entry name" value="PyrdxlP-dep_Trfase_major"/>
</dbReference>
<evidence type="ECO:0000313" key="3">
    <source>
        <dbReference type="Proteomes" id="UP000001056"/>
    </source>
</evidence>
<dbReference type="STRING" id="306901.Q2GMM9"/>
<dbReference type="PANTHER" id="PTHR14237">
    <property type="entry name" value="MOLYBDOPTERIN COFACTOR SULFURASE MOSC"/>
    <property type="match status" value="1"/>
</dbReference>
<keyword evidence="3" id="KW-1185">Reference proteome</keyword>
<dbReference type="PANTHER" id="PTHR14237:SF19">
    <property type="entry name" value="MITOCHONDRIAL AMIDOXIME REDUCING COMPONENT 1"/>
    <property type="match status" value="1"/>
</dbReference>
<protein>
    <recommendedName>
        <fullName evidence="4">Aminotransferase class V domain-containing protein</fullName>
    </recommendedName>
</protein>
<dbReference type="Proteomes" id="UP000001056">
    <property type="component" value="Unassembled WGS sequence"/>
</dbReference>
<dbReference type="InParanoid" id="Q2GMM9"/>